<dbReference type="InterPro" id="IPR036388">
    <property type="entry name" value="WH-like_DNA-bd_sf"/>
</dbReference>
<dbReference type="RefSeq" id="WP_168135846.1">
    <property type="nucleotide sequence ID" value="NZ_JAAVJH010000015.1"/>
</dbReference>
<feature type="domain" description="HTH asnC-type" evidence="4">
    <location>
        <begin position="11"/>
        <end position="72"/>
    </location>
</feature>
<protein>
    <submittedName>
        <fullName evidence="5">Lrp/AsnC family transcriptional regulator</fullName>
    </submittedName>
</protein>
<proteinExistence type="predicted"/>
<dbReference type="InterPro" id="IPR019887">
    <property type="entry name" value="Tscrpt_reg_AsnC/Lrp_C"/>
</dbReference>
<dbReference type="CDD" id="cd00090">
    <property type="entry name" value="HTH_ARSR"/>
    <property type="match status" value="1"/>
</dbReference>
<dbReference type="InterPro" id="IPR000485">
    <property type="entry name" value="AsnC-type_HTH_dom"/>
</dbReference>
<dbReference type="InterPro" id="IPR011008">
    <property type="entry name" value="Dimeric_a/b-barrel"/>
</dbReference>
<comment type="caution">
    <text evidence="5">The sequence shown here is derived from an EMBL/GenBank/DDBJ whole genome shotgun (WGS) entry which is preliminary data.</text>
</comment>
<dbReference type="Gene3D" id="3.30.70.920">
    <property type="match status" value="1"/>
</dbReference>
<dbReference type="EMBL" id="JAAVJH010000015">
    <property type="protein sequence ID" value="NJR80290.1"/>
    <property type="molecule type" value="Genomic_DNA"/>
</dbReference>
<name>A0ABX1CVH4_9SPHN</name>
<keyword evidence="1" id="KW-0805">Transcription regulation</keyword>
<dbReference type="InterPro" id="IPR011991">
    <property type="entry name" value="ArsR-like_HTH"/>
</dbReference>
<dbReference type="Pfam" id="PF01037">
    <property type="entry name" value="AsnC_trans_reg"/>
    <property type="match status" value="1"/>
</dbReference>
<dbReference type="SUPFAM" id="SSF54909">
    <property type="entry name" value="Dimeric alpha+beta barrel"/>
    <property type="match status" value="1"/>
</dbReference>
<evidence type="ECO:0000256" key="1">
    <source>
        <dbReference type="ARBA" id="ARBA00023015"/>
    </source>
</evidence>
<dbReference type="PANTHER" id="PTHR30154:SF53">
    <property type="entry name" value="HTH-TYPE TRANSCRIPTIONAL REGULATOR LRPC"/>
    <property type="match status" value="1"/>
</dbReference>
<dbReference type="PROSITE" id="PS00519">
    <property type="entry name" value="HTH_ASNC_1"/>
    <property type="match status" value="1"/>
</dbReference>
<dbReference type="InterPro" id="IPR036390">
    <property type="entry name" value="WH_DNA-bd_sf"/>
</dbReference>
<keyword evidence="6" id="KW-1185">Reference proteome</keyword>
<evidence type="ECO:0000259" key="4">
    <source>
        <dbReference type="PROSITE" id="PS50956"/>
    </source>
</evidence>
<dbReference type="InterPro" id="IPR019885">
    <property type="entry name" value="Tscrpt_reg_HTH_AsnC-type_CS"/>
</dbReference>
<accession>A0ABX1CVH4</accession>
<dbReference type="PROSITE" id="PS50956">
    <property type="entry name" value="HTH_ASNC_2"/>
    <property type="match status" value="1"/>
</dbReference>
<dbReference type="Pfam" id="PF13404">
    <property type="entry name" value="HTH_AsnC-type"/>
    <property type="match status" value="1"/>
</dbReference>
<evidence type="ECO:0000256" key="3">
    <source>
        <dbReference type="ARBA" id="ARBA00023163"/>
    </source>
</evidence>
<evidence type="ECO:0000256" key="2">
    <source>
        <dbReference type="ARBA" id="ARBA00023125"/>
    </source>
</evidence>
<dbReference type="Gene3D" id="1.10.10.10">
    <property type="entry name" value="Winged helix-like DNA-binding domain superfamily/Winged helix DNA-binding domain"/>
    <property type="match status" value="1"/>
</dbReference>
<evidence type="ECO:0000313" key="5">
    <source>
        <dbReference type="EMBL" id="NJR80290.1"/>
    </source>
</evidence>
<dbReference type="PANTHER" id="PTHR30154">
    <property type="entry name" value="LEUCINE-RESPONSIVE REGULATORY PROTEIN"/>
    <property type="match status" value="1"/>
</dbReference>
<organism evidence="5 6">
    <name type="scientific">Sphingomonas corticis</name>
    <dbReference type="NCBI Taxonomy" id="2722791"/>
    <lineage>
        <taxon>Bacteria</taxon>
        <taxon>Pseudomonadati</taxon>
        <taxon>Pseudomonadota</taxon>
        <taxon>Alphaproteobacteria</taxon>
        <taxon>Sphingomonadales</taxon>
        <taxon>Sphingomonadaceae</taxon>
        <taxon>Sphingomonas</taxon>
    </lineage>
</organism>
<sequence length="163" mass="17686">MATVRDVSSKLDSIDIALIEALQANARTPIAELGRKVGLSQPAASERVRRLEDIGVIVGYGVRLDPAALGLATEVSMRVRTSFDRFRPCVEHLKGVPEVVQLRRLTGEECLDLTVRLPDTVALEAVIDDIGRFGDVRTAVVLHAEPPKPLGRTLIRGCGARRA</sequence>
<evidence type="ECO:0000313" key="6">
    <source>
        <dbReference type="Proteomes" id="UP000732399"/>
    </source>
</evidence>
<dbReference type="SUPFAM" id="SSF46785">
    <property type="entry name" value="Winged helix' DNA-binding domain"/>
    <property type="match status" value="1"/>
</dbReference>
<dbReference type="Proteomes" id="UP000732399">
    <property type="component" value="Unassembled WGS sequence"/>
</dbReference>
<dbReference type="SMART" id="SM00344">
    <property type="entry name" value="HTH_ASNC"/>
    <property type="match status" value="1"/>
</dbReference>
<dbReference type="PRINTS" id="PR00033">
    <property type="entry name" value="HTHASNC"/>
</dbReference>
<keyword evidence="2" id="KW-0238">DNA-binding</keyword>
<reference evidence="5 6" key="1">
    <citation type="submission" date="2020-03" db="EMBL/GenBank/DDBJ databases">
        <authorList>
            <person name="Wang L."/>
            <person name="He N."/>
            <person name="Li Y."/>
            <person name="Fang Y."/>
            <person name="Zhang F."/>
        </authorList>
    </citation>
    <scope>NUCLEOTIDE SEQUENCE [LARGE SCALE GENOMIC DNA]</scope>
    <source>
        <strain evidence="5 6">36D10-4-7</strain>
    </source>
</reference>
<keyword evidence="3" id="KW-0804">Transcription</keyword>
<gene>
    <name evidence="5" type="ORF">HBH26_17045</name>
</gene>
<dbReference type="InterPro" id="IPR019888">
    <property type="entry name" value="Tscrpt_reg_AsnC-like"/>
</dbReference>